<dbReference type="InterPro" id="IPR000412">
    <property type="entry name" value="ABC_2_transport"/>
</dbReference>
<comment type="similarity">
    <text evidence="6">Belongs to the ABC-2 integral membrane protein family.</text>
</comment>
<dbReference type="Proteomes" id="UP000265614">
    <property type="component" value="Unassembled WGS sequence"/>
</dbReference>
<dbReference type="PROSITE" id="PS51012">
    <property type="entry name" value="ABC_TM2"/>
    <property type="match status" value="1"/>
</dbReference>
<dbReference type="Pfam" id="PF01061">
    <property type="entry name" value="ABC2_membrane"/>
    <property type="match status" value="1"/>
</dbReference>
<dbReference type="PANTHER" id="PTHR43332">
    <property type="entry name" value="INNER MEMBRANE TRANSPORT PERMEASE YADH-RELATED"/>
    <property type="match status" value="1"/>
</dbReference>
<evidence type="ECO:0000313" key="9">
    <source>
        <dbReference type="Proteomes" id="UP000265614"/>
    </source>
</evidence>
<comment type="subcellular location">
    <subcellularLocation>
        <location evidence="6">Cell membrane</location>
        <topology evidence="6">Multi-pass membrane protein</topology>
    </subcellularLocation>
    <subcellularLocation>
        <location evidence="1">Membrane</location>
        <topology evidence="1">Multi-pass membrane protein</topology>
    </subcellularLocation>
</comment>
<evidence type="ECO:0000256" key="1">
    <source>
        <dbReference type="ARBA" id="ARBA00004141"/>
    </source>
</evidence>
<keyword evidence="4 6" id="KW-0472">Membrane</keyword>
<dbReference type="OrthoDB" id="4772026at2"/>
<feature type="domain" description="ABC transmembrane type-2" evidence="7">
    <location>
        <begin position="26"/>
        <end position="255"/>
    </location>
</feature>
<dbReference type="GO" id="GO:0140359">
    <property type="term" value="F:ABC-type transporter activity"/>
    <property type="evidence" value="ECO:0007669"/>
    <property type="project" value="InterPro"/>
</dbReference>
<feature type="transmembrane region" description="Helical" evidence="6">
    <location>
        <begin position="59"/>
        <end position="83"/>
    </location>
</feature>
<feature type="transmembrane region" description="Helical" evidence="6">
    <location>
        <begin position="116"/>
        <end position="134"/>
    </location>
</feature>
<protein>
    <recommendedName>
        <fullName evidence="6">Transport permease protein</fullName>
    </recommendedName>
</protein>
<feature type="transmembrane region" description="Helical" evidence="6">
    <location>
        <begin position="140"/>
        <end position="161"/>
    </location>
</feature>
<keyword evidence="2 6" id="KW-0812">Transmembrane</keyword>
<dbReference type="GO" id="GO:0043190">
    <property type="term" value="C:ATP-binding cassette (ABC) transporter complex"/>
    <property type="evidence" value="ECO:0007669"/>
    <property type="project" value="InterPro"/>
</dbReference>
<accession>A0A3A3Z4A1</accession>
<evidence type="ECO:0000259" key="7">
    <source>
        <dbReference type="PROSITE" id="PS51012"/>
    </source>
</evidence>
<keyword evidence="6" id="KW-1003">Cell membrane</keyword>
<dbReference type="InterPro" id="IPR013525">
    <property type="entry name" value="ABC2_TM"/>
</dbReference>
<name>A0A3A3Z4A1_9ACTN</name>
<organism evidence="8 9">
    <name type="scientific">Vallicoccus soli</name>
    <dbReference type="NCBI Taxonomy" id="2339232"/>
    <lineage>
        <taxon>Bacteria</taxon>
        <taxon>Bacillati</taxon>
        <taxon>Actinomycetota</taxon>
        <taxon>Actinomycetes</taxon>
        <taxon>Motilibacterales</taxon>
        <taxon>Vallicoccaceae</taxon>
        <taxon>Vallicoccus</taxon>
    </lineage>
</organism>
<dbReference type="InterPro" id="IPR052522">
    <property type="entry name" value="ABC-2_transport_permease"/>
</dbReference>
<dbReference type="PIRSF" id="PIRSF006648">
    <property type="entry name" value="DrrB"/>
    <property type="match status" value="1"/>
</dbReference>
<evidence type="ECO:0000313" key="8">
    <source>
        <dbReference type="EMBL" id="RJK97793.1"/>
    </source>
</evidence>
<feature type="transmembrane region" description="Helical" evidence="6">
    <location>
        <begin position="173"/>
        <end position="192"/>
    </location>
</feature>
<keyword evidence="3 6" id="KW-1133">Transmembrane helix</keyword>
<comment type="caution">
    <text evidence="8">The sequence shown here is derived from an EMBL/GenBank/DDBJ whole genome shotgun (WGS) entry which is preliminary data.</text>
</comment>
<evidence type="ECO:0000256" key="4">
    <source>
        <dbReference type="ARBA" id="ARBA00023136"/>
    </source>
</evidence>
<dbReference type="AlphaFoldDB" id="A0A3A3Z4A1"/>
<dbReference type="InterPro" id="IPR047817">
    <property type="entry name" value="ABC2_TM_bact-type"/>
</dbReference>
<reference evidence="8 9" key="1">
    <citation type="submission" date="2018-09" db="EMBL/GenBank/DDBJ databases">
        <title>YIM 75000 draft genome.</title>
        <authorList>
            <person name="Tang S."/>
            <person name="Feng Y."/>
        </authorList>
    </citation>
    <scope>NUCLEOTIDE SEQUENCE [LARGE SCALE GENOMIC DNA]</scope>
    <source>
        <strain evidence="8 9">YIM 75000</strain>
    </source>
</reference>
<proteinExistence type="inferred from homology"/>
<keyword evidence="5" id="KW-0046">Antibiotic resistance</keyword>
<feature type="transmembrane region" description="Helical" evidence="6">
    <location>
        <begin position="228"/>
        <end position="253"/>
    </location>
</feature>
<gene>
    <name evidence="8" type="ORF">D5H78_02040</name>
</gene>
<keyword evidence="9" id="KW-1185">Reference proteome</keyword>
<dbReference type="GO" id="GO:0046677">
    <property type="term" value="P:response to antibiotic"/>
    <property type="evidence" value="ECO:0007669"/>
    <property type="project" value="UniProtKB-KW"/>
</dbReference>
<dbReference type="EMBL" id="QZEZ01000001">
    <property type="protein sequence ID" value="RJK97793.1"/>
    <property type="molecule type" value="Genomic_DNA"/>
</dbReference>
<keyword evidence="6" id="KW-0813">Transport</keyword>
<dbReference type="RefSeq" id="WP_119948719.1">
    <property type="nucleotide sequence ID" value="NZ_QZEZ01000001.1"/>
</dbReference>
<evidence type="ECO:0000256" key="2">
    <source>
        <dbReference type="ARBA" id="ARBA00022692"/>
    </source>
</evidence>
<feature type="transmembrane region" description="Helical" evidence="6">
    <location>
        <begin position="27"/>
        <end position="47"/>
    </location>
</feature>
<evidence type="ECO:0000256" key="3">
    <source>
        <dbReference type="ARBA" id="ARBA00022989"/>
    </source>
</evidence>
<sequence>MTGTSATAFRAVLWRDVRVTGRELPSFLAQVVLQPLFLLFVFGRVLTELGYAQQAYADLLFPGVVALTAFLTALQSTALPLVIDFSFTKEIEDRLLAPLPVAWVALEKMVFASLRALVASVVMFPVGVLVLGEVPWRAGALPLVAAVLVLGALAGSALGLVLGTSVTPNRINVVFALVLTPLLFTGCSQYPWRSLETLRWFQVVTALNPLTYVSEALRGALVPSVPHIPAWVCLLVLAAATGAFGALGVRGFLRRALD</sequence>
<evidence type="ECO:0000256" key="6">
    <source>
        <dbReference type="RuleBase" id="RU361157"/>
    </source>
</evidence>
<evidence type="ECO:0000256" key="5">
    <source>
        <dbReference type="ARBA" id="ARBA00023251"/>
    </source>
</evidence>